<dbReference type="EC" id="6.3.2.-" evidence="8"/>
<comment type="similarity">
    <text evidence="2 8">Belongs to the MurCDEF family. MurE subfamily.</text>
</comment>
<dbReference type="UniPathway" id="UPA00219"/>
<dbReference type="PANTHER" id="PTHR23135">
    <property type="entry name" value="MUR LIGASE FAMILY MEMBER"/>
    <property type="match status" value="1"/>
</dbReference>
<keyword evidence="5 8" id="KW-0573">Peptidoglycan synthesis</keyword>
<dbReference type="Gene3D" id="3.40.1190.10">
    <property type="entry name" value="Mur-like, catalytic domain"/>
    <property type="match status" value="1"/>
</dbReference>
<dbReference type="GO" id="GO:0051301">
    <property type="term" value="P:cell division"/>
    <property type="evidence" value="ECO:0007669"/>
    <property type="project" value="UniProtKB-KW"/>
</dbReference>
<evidence type="ECO:0000256" key="2">
    <source>
        <dbReference type="ARBA" id="ARBA00005898"/>
    </source>
</evidence>
<dbReference type="EMBL" id="CP041372">
    <property type="protein sequence ID" value="QKS69911.1"/>
    <property type="molecule type" value="Genomic_DNA"/>
</dbReference>
<reference evidence="14" key="1">
    <citation type="submission" date="2019-07" db="EMBL/GenBank/DDBJ databases">
        <title>Bacillus alkalisoli sp. nov. isolated from saline soil.</title>
        <authorList>
            <person name="Sun J.-Q."/>
            <person name="Xu L."/>
        </authorList>
    </citation>
    <scope>NUCLEOTIDE SEQUENCE [LARGE SCALE GENOMIC DNA]</scope>
    <source>
        <strain evidence="14">M4U3P1</strain>
    </source>
</reference>
<keyword evidence="4 8" id="KW-0133">Cell shape</keyword>
<dbReference type="SUPFAM" id="SSF53623">
    <property type="entry name" value="MurD-like peptide ligases, catalytic domain"/>
    <property type="match status" value="1"/>
</dbReference>
<evidence type="ECO:0000259" key="12">
    <source>
        <dbReference type="Pfam" id="PF08245"/>
    </source>
</evidence>
<feature type="domain" description="Mur ligase C-terminal" evidence="11">
    <location>
        <begin position="336"/>
        <end position="461"/>
    </location>
</feature>
<dbReference type="GO" id="GO:0016881">
    <property type="term" value="F:acid-amino acid ligase activity"/>
    <property type="evidence" value="ECO:0007669"/>
    <property type="project" value="UniProtKB-UniRule"/>
</dbReference>
<sequence>MNLINILQDQYVSSRGPAPNLITHIHYDSRKVSQNGCFVCISGDNTDGHLFIDTAVQKGAIQIIGDNEHVINEQAAKYPFVQFVLVKNPKKSLALYSSHLHDHAHKDMSLIGVTGTQGKTTITAYTRYLLNGSGIKTGSIGTAGIWDNTKSLSLHKSTPTTPESSDLHSYLATMLTQDISTCVMEATSIGLDQERLHGLHFDIAVHSNLYPEHLDYHGTFEEYKRAKLRLFDGADVAIVNKDDDGMARDIITSFDGRIWTYAIENHAKVRATDIEVTTEGTYFTLHIQKDTHPVFIPVLGIHNVYNFLASLCTCLAKGISLHTLLPLFETLEGPPGRLQVVSELDDRHMIFDFSHTPAALENLLETVKPLPRNRLILMVTGIGIREKELRAPIAAAVEGKADEIVVTSDHPGDEEPEDVVRDVLDGFTEVSPHIHPVPQRGDAIKKAMELAEAGDLILITGICMEDFQIVKGEKVPYHDYDHVKDFLASRMSSVTLSQIGCTPSKDMCV</sequence>
<comment type="PTM">
    <text evidence="8">Carboxylation is probably crucial for Mg(2+) binding and, consequently, for the gamma-phosphate positioning of ATP.</text>
</comment>
<comment type="cofactor">
    <cofactor evidence="8">
        <name>Mg(2+)</name>
        <dbReference type="ChEBI" id="CHEBI:18420"/>
    </cofactor>
</comment>
<dbReference type="InterPro" id="IPR036565">
    <property type="entry name" value="Mur-like_cat_sf"/>
</dbReference>
<feature type="binding site" evidence="8">
    <location>
        <position position="187"/>
    </location>
    <ligand>
        <name>UDP-N-acetyl-alpha-D-muramoyl-L-alanyl-D-glutamate</name>
        <dbReference type="ChEBI" id="CHEBI:83900"/>
    </ligand>
</feature>
<evidence type="ECO:0000259" key="11">
    <source>
        <dbReference type="Pfam" id="PF02875"/>
    </source>
</evidence>
<evidence type="ECO:0000256" key="7">
    <source>
        <dbReference type="ARBA" id="ARBA00023316"/>
    </source>
</evidence>
<feature type="binding site" evidence="8">
    <location>
        <begin position="115"/>
        <end position="121"/>
    </location>
    <ligand>
        <name>ATP</name>
        <dbReference type="ChEBI" id="CHEBI:30616"/>
    </ligand>
</feature>
<dbReference type="InterPro" id="IPR013221">
    <property type="entry name" value="Mur_ligase_cen"/>
</dbReference>
<dbReference type="InterPro" id="IPR005761">
    <property type="entry name" value="UDP-N-AcMur-Glu-dNH2Pim_ligase"/>
</dbReference>
<keyword evidence="8" id="KW-0547">Nucleotide-binding</keyword>
<comment type="function">
    <text evidence="8">Catalyzes the addition of an amino acid to the nucleotide precursor UDP-N-acetylmuramoyl-L-alanyl-D-glutamate (UMAG) in the biosynthesis of bacterial cell-wall peptidoglycan.</text>
</comment>
<evidence type="ECO:0000256" key="9">
    <source>
        <dbReference type="RuleBase" id="RU004135"/>
    </source>
</evidence>
<dbReference type="GO" id="GO:0000287">
    <property type="term" value="F:magnesium ion binding"/>
    <property type="evidence" value="ECO:0007669"/>
    <property type="project" value="UniProtKB-UniRule"/>
</dbReference>
<keyword evidence="6 8" id="KW-0131">Cell cycle</keyword>
<dbReference type="Gene3D" id="3.40.1390.10">
    <property type="entry name" value="MurE/MurF, N-terminal domain"/>
    <property type="match status" value="1"/>
</dbReference>
<evidence type="ECO:0000313" key="14">
    <source>
        <dbReference type="Proteomes" id="UP000318138"/>
    </source>
</evidence>
<dbReference type="Pfam" id="PF08245">
    <property type="entry name" value="Mur_ligase_M"/>
    <property type="match status" value="1"/>
</dbReference>
<feature type="domain" description="Mur ligase N-terminal catalytic" evidence="10">
    <location>
        <begin position="22"/>
        <end position="72"/>
    </location>
</feature>
<keyword evidence="3 8" id="KW-0132">Cell division</keyword>
<evidence type="ECO:0000256" key="1">
    <source>
        <dbReference type="ARBA" id="ARBA00004752"/>
    </source>
</evidence>
<keyword evidence="8" id="KW-0067">ATP-binding</keyword>
<evidence type="ECO:0000259" key="10">
    <source>
        <dbReference type="Pfam" id="PF01225"/>
    </source>
</evidence>
<feature type="modified residue" description="N6-carboxylysine" evidence="8">
    <location>
        <position position="227"/>
    </location>
</feature>
<dbReference type="Proteomes" id="UP000318138">
    <property type="component" value="Chromosome"/>
</dbReference>
<dbReference type="InterPro" id="IPR000713">
    <property type="entry name" value="Mur_ligase_N"/>
</dbReference>
<keyword evidence="7 8" id="KW-0961">Cell wall biogenesis/degradation</keyword>
<feature type="binding site" evidence="8">
    <location>
        <position position="195"/>
    </location>
    <ligand>
        <name>UDP-N-acetyl-alpha-D-muramoyl-L-alanyl-D-glutamate</name>
        <dbReference type="ChEBI" id="CHEBI:83900"/>
    </ligand>
</feature>
<keyword evidence="14" id="KW-1185">Reference proteome</keyword>
<comment type="caution">
    <text evidence="8">Lacks conserved residue(s) required for the propagation of feature annotation.</text>
</comment>
<feature type="domain" description="Mur ligase central" evidence="12">
    <location>
        <begin position="113"/>
        <end position="313"/>
    </location>
</feature>
<dbReference type="RefSeq" id="WP_176007955.1">
    <property type="nucleotide sequence ID" value="NZ_CP041372.2"/>
</dbReference>
<feature type="binding site" evidence="8">
    <location>
        <position position="29"/>
    </location>
    <ligand>
        <name>UDP-N-acetyl-alpha-D-muramoyl-L-alanyl-D-glutamate</name>
        <dbReference type="ChEBI" id="CHEBI:83900"/>
    </ligand>
</feature>
<dbReference type="InterPro" id="IPR035911">
    <property type="entry name" value="MurE/MurF_N"/>
</dbReference>
<evidence type="ECO:0000256" key="6">
    <source>
        <dbReference type="ARBA" id="ARBA00023306"/>
    </source>
</evidence>
<dbReference type="Gene3D" id="3.90.190.20">
    <property type="entry name" value="Mur ligase, C-terminal domain"/>
    <property type="match status" value="1"/>
</dbReference>
<dbReference type="Pfam" id="PF02875">
    <property type="entry name" value="Mur_ligase_C"/>
    <property type="match status" value="1"/>
</dbReference>
<accession>A0A859FB77</accession>
<dbReference type="Pfam" id="PF01225">
    <property type="entry name" value="Mur_ligase"/>
    <property type="match status" value="1"/>
</dbReference>
<evidence type="ECO:0000256" key="8">
    <source>
        <dbReference type="HAMAP-Rule" id="MF_00208"/>
    </source>
</evidence>
<dbReference type="GO" id="GO:0009252">
    <property type="term" value="P:peptidoglycan biosynthetic process"/>
    <property type="evidence" value="ECO:0007669"/>
    <property type="project" value="UniProtKB-UniRule"/>
</dbReference>
<dbReference type="GO" id="GO:0008360">
    <property type="term" value="P:regulation of cell shape"/>
    <property type="evidence" value="ECO:0007669"/>
    <property type="project" value="UniProtKB-KW"/>
</dbReference>
<dbReference type="NCBIfam" id="NF001126">
    <property type="entry name" value="PRK00139.1-4"/>
    <property type="match status" value="1"/>
</dbReference>
<feature type="binding site" evidence="8">
    <location>
        <position position="193"/>
    </location>
    <ligand>
        <name>UDP-N-acetyl-alpha-D-muramoyl-L-alanyl-D-glutamate</name>
        <dbReference type="ChEBI" id="CHEBI:83900"/>
    </ligand>
</feature>
<dbReference type="GO" id="GO:0005524">
    <property type="term" value="F:ATP binding"/>
    <property type="evidence" value="ECO:0007669"/>
    <property type="project" value="UniProtKB-UniRule"/>
</dbReference>
<evidence type="ECO:0000256" key="3">
    <source>
        <dbReference type="ARBA" id="ARBA00022618"/>
    </source>
</evidence>
<dbReference type="NCBIfam" id="TIGR01085">
    <property type="entry name" value="murE"/>
    <property type="match status" value="1"/>
</dbReference>
<dbReference type="HAMAP" id="MF_00208">
    <property type="entry name" value="MurE"/>
    <property type="match status" value="1"/>
</dbReference>
<dbReference type="AlphaFoldDB" id="A0A859FB77"/>
<comment type="pathway">
    <text evidence="1 8 9">Cell wall biogenesis; peptidoglycan biosynthesis.</text>
</comment>
<name>A0A859FB77_9BACI</name>
<dbReference type="SUPFAM" id="SSF63418">
    <property type="entry name" value="MurE/MurF N-terminal domain"/>
    <property type="match status" value="1"/>
</dbReference>
<feature type="binding site" evidence="8">
    <location>
        <begin position="160"/>
        <end position="161"/>
    </location>
    <ligand>
        <name>UDP-N-acetyl-alpha-D-muramoyl-L-alanyl-D-glutamate</name>
        <dbReference type="ChEBI" id="CHEBI:83900"/>
    </ligand>
</feature>
<evidence type="ECO:0000256" key="4">
    <source>
        <dbReference type="ARBA" id="ARBA00022960"/>
    </source>
</evidence>
<keyword evidence="8 13" id="KW-0436">Ligase</keyword>
<comment type="subcellular location">
    <subcellularLocation>
        <location evidence="8 9">Cytoplasm</location>
    </subcellularLocation>
</comment>
<gene>
    <name evidence="8" type="primary">murE</name>
    <name evidence="13" type="ORF">FLK61_24325</name>
</gene>
<evidence type="ECO:0000313" key="13">
    <source>
        <dbReference type="EMBL" id="QKS69911.1"/>
    </source>
</evidence>
<keyword evidence="8" id="KW-0460">Magnesium</keyword>
<dbReference type="GO" id="GO:0005737">
    <property type="term" value="C:cytoplasm"/>
    <property type="evidence" value="ECO:0007669"/>
    <property type="project" value="UniProtKB-SubCell"/>
</dbReference>
<dbReference type="InterPro" id="IPR004101">
    <property type="entry name" value="Mur_ligase_C"/>
</dbReference>
<dbReference type="InterPro" id="IPR036615">
    <property type="entry name" value="Mur_ligase_C_dom_sf"/>
</dbReference>
<organism evidence="13 14">
    <name type="scientific">Paenalkalicoccus suaedae</name>
    <dbReference type="NCBI Taxonomy" id="2592382"/>
    <lineage>
        <taxon>Bacteria</taxon>
        <taxon>Bacillati</taxon>
        <taxon>Bacillota</taxon>
        <taxon>Bacilli</taxon>
        <taxon>Bacillales</taxon>
        <taxon>Bacillaceae</taxon>
        <taxon>Paenalkalicoccus</taxon>
    </lineage>
</organism>
<dbReference type="GO" id="GO:0071555">
    <property type="term" value="P:cell wall organization"/>
    <property type="evidence" value="ECO:0007669"/>
    <property type="project" value="UniProtKB-KW"/>
</dbReference>
<evidence type="ECO:0000256" key="5">
    <source>
        <dbReference type="ARBA" id="ARBA00022984"/>
    </source>
</evidence>
<dbReference type="SUPFAM" id="SSF53244">
    <property type="entry name" value="MurD-like peptide ligases, peptide-binding domain"/>
    <property type="match status" value="1"/>
</dbReference>
<proteinExistence type="inferred from homology"/>
<dbReference type="PANTHER" id="PTHR23135:SF4">
    <property type="entry name" value="UDP-N-ACETYLMURAMOYL-L-ALANYL-D-GLUTAMATE--2,6-DIAMINOPIMELATE LIGASE MURE HOMOLOG, CHLOROPLASTIC"/>
    <property type="match status" value="1"/>
</dbReference>
<keyword evidence="8" id="KW-0963">Cytoplasm</keyword>
<protein>
    <recommendedName>
        <fullName evidence="8">UDP-N-acetylmuramyl-tripeptide synthetase</fullName>
        <ecNumber evidence="8">6.3.2.-</ecNumber>
    </recommendedName>
    <alternativeName>
        <fullName evidence="8">UDP-MurNAc-tripeptide synthetase</fullName>
    </alternativeName>
</protein>
<dbReference type="KEGG" id="psua:FLK61_24325"/>